<dbReference type="GO" id="GO:0035804">
    <property type="term" value="F:structural constituent of egg coat"/>
    <property type="evidence" value="ECO:0007669"/>
    <property type="project" value="TreeGrafter"/>
</dbReference>
<dbReference type="GeneTree" id="ENSGT00940000161188"/>
<evidence type="ECO:0000259" key="21">
    <source>
        <dbReference type="PROSITE" id="PS51034"/>
    </source>
</evidence>
<evidence type="ECO:0000256" key="1">
    <source>
        <dbReference type="ARBA" id="ARBA00004251"/>
    </source>
</evidence>
<dbReference type="PROSITE" id="PS00682">
    <property type="entry name" value="ZP_1"/>
    <property type="match status" value="1"/>
</dbReference>
<dbReference type="GO" id="GO:0007339">
    <property type="term" value="P:binding of sperm to zona pellucida"/>
    <property type="evidence" value="ECO:0007669"/>
    <property type="project" value="TreeGrafter"/>
</dbReference>
<evidence type="ECO:0000256" key="12">
    <source>
        <dbReference type="ARBA" id="ARBA00023180"/>
    </source>
</evidence>
<keyword evidence="6" id="KW-0165">Cleavage on pair of basic residues</keyword>
<dbReference type="SMART" id="SM00241">
    <property type="entry name" value="ZP"/>
    <property type="match status" value="1"/>
</dbReference>
<comment type="subcellular location">
    <subcellularLocation>
        <location evidence="1">Cell membrane</location>
        <topology evidence="1">Single-pass type I membrane protein</topology>
    </subcellularLocation>
    <subcellularLocation>
        <location evidence="14">Zona pellucida</location>
    </subcellularLocation>
</comment>
<organism evidence="23 24">
    <name type="scientific">Naja naja</name>
    <name type="common">Indian cobra</name>
    <dbReference type="NCBI Taxonomy" id="35670"/>
    <lineage>
        <taxon>Eukaryota</taxon>
        <taxon>Metazoa</taxon>
        <taxon>Chordata</taxon>
        <taxon>Craniata</taxon>
        <taxon>Vertebrata</taxon>
        <taxon>Euteleostomi</taxon>
        <taxon>Lepidosauria</taxon>
        <taxon>Squamata</taxon>
        <taxon>Bifurcata</taxon>
        <taxon>Unidentata</taxon>
        <taxon>Episquamata</taxon>
        <taxon>Toxicofera</taxon>
        <taxon>Serpentes</taxon>
        <taxon>Colubroidea</taxon>
        <taxon>Elapidae</taxon>
        <taxon>Elapinae</taxon>
        <taxon>Naja</taxon>
    </lineage>
</organism>
<sequence length="502" mass="53915">MEKTAPNFRVPFNQGSFWALNKEGWGPGGTSAGAPFSVQLPREVGMEAPSSTASPKVCSPQSGLWALLGKATKGPPATIRRGVPKGGALGSHSPPGPTASQTGPCGPRSKSFLMLLQDKRGCPGGSSRAVVGLLWMPHRCPLPPMVQLAERLPCSSHRVSHGQCSHLGCCFDPQDRVTPCYYGKTVTARCTPDGSFSLAVSRDAAVPPLSLDSLHLLSRRGGACGPLSRNEAFVVFNFPLSACGTIFKAGGHRIYENELSAERETLRASSGSISQASALGVSRRACLLLLPPPPSGAAPAQGPPSSADESYSSFYGPLDFPVVKLLREPVPLEVRLLGRRDPALHLLLHKCWAAPSADPLRAPQWPLLQDRCPYQGDSYQAQLVPLQWDSGLPFPSHHQRFVVRTFSLVDTDARQMLSGLIYFHCSASACLPSTQEPCGTRCEASLQGRRELVLCCRGSLSGGWGLWGSHCGSRTHTHTPSSPLQAREMPGEELRWRQGRCY</sequence>
<keyword evidence="13" id="KW-0278">Fertilization</keyword>
<dbReference type="GO" id="GO:0005886">
    <property type="term" value="C:plasma membrane"/>
    <property type="evidence" value="ECO:0007669"/>
    <property type="project" value="UniProtKB-SubCell"/>
</dbReference>
<dbReference type="Gene3D" id="2.60.40.4100">
    <property type="entry name" value="Zona pellucida, ZP-C domain"/>
    <property type="match status" value="1"/>
</dbReference>
<keyword evidence="9" id="KW-0472">Membrane</keyword>
<dbReference type="Gene3D" id="4.10.110.10">
    <property type="entry name" value="Spasmolytic Protein, domain 1"/>
    <property type="match status" value="1"/>
</dbReference>
<keyword evidence="7" id="KW-0812">Transmembrane</keyword>
<dbReference type="PROSITE" id="PS51448">
    <property type="entry name" value="P_TREFOIL_2"/>
    <property type="match status" value="1"/>
</dbReference>
<dbReference type="Pfam" id="PF00100">
    <property type="entry name" value="Zona_pellucida"/>
    <property type="match status" value="1"/>
</dbReference>
<dbReference type="Pfam" id="PF23344">
    <property type="entry name" value="ZP-N"/>
    <property type="match status" value="1"/>
</dbReference>
<evidence type="ECO:0000256" key="10">
    <source>
        <dbReference type="ARBA" id="ARBA00023157"/>
    </source>
</evidence>
<keyword evidence="5" id="KW-0272">Extracellular matrix</keyword>
<dbReference type="PROSITE" id="PS00025">
    <property type="entry name" value="P_TREFOIL_1"/>
    <property type="match status" value="1"/>
</dbReference>
<evidence type="ECO:0000256" key="18">
    <source>
        <dbReference type="ARBA" id="ARBA00042573"/>
    </source>
</evidence>
<dbReference type="InterPro" id="IPR042235">
    <property type="entry name" value="ZP-C_dom"/>
</dbReference>
<evidence type="ECO:0000256" key="16">
    <source>
        <dbReference type="ARBA" id="ARBA00040238"/>
    </source>
</evidence>
<keyword evidence="3" id="KW-1003">Cell membrane</keyword>
<evidence type="ECO:0000256" key="5">
    <source>
        <dbReference type="ARBA" id="ARBA00022530"/>
    </source>
</evidence>
<dbReference type="InterPro" id="IPR051148">
    <property type="entry name" value="Zona_Pellucida_Domain_gp"/>
</dbReference>
<evidence type="ECO:0000313" key="24">
    <source>
        <dbReference type="Proteomes" id="UP000694559"/>
    </source>
</evidence>
<evidence type="ECO:0000256" key="8">
    <source>
        <dbReference type="ARBA" id="ARBA00022989"/>
    </source>
</evidence>
<keyword evidence="11" id="KW-0675">Receptor</keyword>
<comment type="caution">
    <text evidence="19">Lacks conserved residue(s) required for the propagation of feature annotation.</text>
</comment>
<keyword evidence="12" id="KW-0325">Glycoprotein</keyword>
<dbReference type="Gene3D" id="2.60.40.3210">
    <property type="entry name" value="Zona pellucida, ZP-N domain"/>
    <property type="match status" value="1"/>
</dbReference>
<feature type="disulfide bond" evidence="19">
    <location>
        <begin position="154"/>
        <end position="169"/>
    </location>
</feature>
<dbReference type="InterPro" id="IPR017977">
    <property type="entry name" value="ZP_dom_CS"/>
</dbReference>
<dbReference type="PANTHER" id="PTHR23343:SF31">
    <property type="entry name" value="ZONA PELLUCIDA SPERM-BINDING PROTEIN 4"/>
    <property type="match status" value="1"/>
</dbReference>
<dbReference type="InterPro" id="IPR017957">
    <property type="entry name" value="P_trefoil_CS"/>
</dbReference>
<evidence type="ECO:0000256" key="15">
    <source>
        <dbReference type="ARBA" id="ARBA00037545"/>
    </source>
</evidence>
<keyword evidence="10 19" id="KW-1015">Disulfide bond</keyword>
<evidence type="ECO:0000256" key="2">
    <source>
        <dbReference type="ARBA" id="ARBA00010863"/>
    </source>
</evidence>
<protein>
    <recommendedName>
        <fullName evidence="16">Zona pellucida sperm-binding protein 4</fullName>
    </recommendedName>
    <alternativeName>
        <fullName evidence="18">Zona pellucida glycoprotein 4</fullName>
    </alternativeName>
    <alternativeName>
        <fullName evidence="17">Zona pellucida protein B</fullName>
    </alternativeName>
</protein>
<keyword evidence="24" id="KW-1185">Reference proteome</keyword>
<keyword evidence="4" id="KW-0964">Secreted</keyword>
<dbReference type="AlphaFoldDB" id="A0A8C6V798"/>
<dbReference type="SMART" id="SM00018">
    <property type="entry name" value="PD"/>
    <property type="match status" value="1"/>
</dbReference>
<evidence type="ECO:0000256" key="4">
    <source>
        <dbReference type="ARBA" id="ARBA00022525"/>
    </source>
</evidence>
<comment type="function">
    <text evidence="15">Component of the zona pellucida, an extracellular matrix surrounding oocytes which mediates sperm binding, induction of the acrosome reaction and prevents post-fertilization polyspermy. The zona pellucida is composed of 3 to 4 glycoproteins, ZP1, ZP2, ZP3, and ZP4. ZP4 may act as a sperm receptor.</text>
</comment>
<accession>A0A8C6V798</accession>
<evidence type="ECO:0000256" key="6">
    <source>
        <dbReference type="ARBA" id="ARBA00022685"/>
    </source>
</evidence>
<dbReference type="InterPro" id="IPR055355">
    <property type="entry name" value="ZP-C"/>
</dbReference>
<dbReference type="InterPro" id="IPR000519">
    <property type="entry name" value="P_trefoil_dom"/>
</dbReference>
<evidence type="ECO:0000313" key="23">
    <source>
        <dbReference type="Ensembl" id="ENSNNAP00000001916.1"/>
    </source>
</evidence>
<dbReference type="GO" id="GO:0035805">
    <property type="term" value="C:egg coat"/>
    <property type="evidence" value="ECO:0007669"/>
    <property type="project" value="UniProtKB-SubCell"/>
</dbReference>
<dbReference type="GO" id="GO:0060468">
    <property type="term" value="P:prevention of polyspermy"/>
    <property type="evidence" value="ECO:0007669"/>
    <property type="project" value="TreeGrafter"/>
</dbReference>
<evidence type="ECO:0000256" key="13">
    <source>
        <dbReference type="ARBA" id="ARBA00023279"/>
    </source>
</evidence>
<reference evidence="23" key="2">
    <citation type="submission" date="2025-09" db="UniProtKB">
        <authorList>
            <consortium name="Ensembl"/>
        </authorList>
    </citation>
    <scope>IDENTIFICATION</scope>
</reference>
<dbReference type="PROSITE" id="PS51034">
    <property type="entry name" value="ZP_2"/>
    <property type="match status" value="1"/>
</dbReference>
<reference evidence="23" key="1">
    <citation type="submission" date="2025-08" db="UniProtKB">
        <authorList>
            <consortium name="Ensembl"/>
        </authorList>
    </citation>
    <scope>IDENTIFICATION</scope>
</reference>
<dbReference type="InterPro" id="IPR044913">
    <property type="entry name" value="P_trefoil_dom_sf"/>
</dbReference>
<dbReference type="SUPFAM" id="SSF57492">
    <property type="entry name" value="Trefoil"/>
    <property type="match status" value="1"/>
</dbReference>
<evidence type="ECO:0000256" key="19">
    <source>
        <dbReference type="PROSITE-ProRule" id="PRU00779"/>
    </source>
</evidence>
<dbReference type="InterPro" id="IPR055356">
    <property type="entry name" value="ZP-N"/>
</dbReference>
<feature type="domain" description="P-type" evidence="22">
    <location>
        <begin position="138"/>
        <end position="184"/>
    </location>
</feature>
<keyword evidence="8" id="KW-1133">Transmembrane helix</keyword>
<evidence type="ECO:0000256" key="9">
    <source>
        <dbReference type="ARBA" id="ARBA00023136"/>
    </source>
</evidence>
<evidence type="ECO:0000256" key="14">
    <source>
        <dbReference type="ARBA" id="ARBA00024183"/>
    </source>
</evidence>
<dbReference type="Proteomes" id="UP000694559">
    <property type="component" value="Unplaced"/>
</dbReference>
<dbReference type="Pfam" id="PF00088">
    <property type="entry name" value="Trefoil"/>
    <property type="match status" value="1"/>
</dbReference>
<dbReference type="GO" id="GO:0032190">
    <property type="term" value="F:acrosin binding"/>
    <property type="evidence" value="ECO:0007669"/>
    <property type="project" value="TreeGrafter"/>
</dbReference>
<dbReference type="CDD" id="cd00111">
    <property type="entry name" value="Trefoil"/>
    <property type="match status" value="1"/>
</dbReference>
<evidence type="ECO:0000256" key="20">
    <source>
        <dbReference type="SAM" id="MobiDB-lite"/>
    </source>
</evidence>
<name>A0A8C6V798_NAJNA</name>
<dbReference type="PANTHER" id="PTHR23343">
    <property type="entry name" value="ZONA PELLUCIDA SPERM-BINDING PROTEIN"/>
    <property type="match status" value="1"/>
</dbReference>
<feature type="domain" description="ZP" evidence="21">
    <location>
        <begin position="189"/>
        <end position="445"/>
    </location>
</feature>
<dbReference type="InterPro" id="IPR001507">
    <property type="entry name" value="ZP_dom"/>
</dbReference>
<evidence type="ECO:0000256" key="3">
    <source>
        <dbReference type="ARBA" id="ARBA00022475"/>
    </source>
</evidence>
<evidence type="ECO:0000256" key="17">
    <source>
        <dbReference type="ARBA" id="ARBA00042273"/>
    </source>
</evidence>
<feature type="region of interest" description="Disordered" evidence="20">
    <location>
        <begin position="75"/>
        <end position="105"/>
    </location>
</feature>
<dbReference type="Ensembl" id="ENSNNAT00000002015.1">
    <property type="protein sequence ID" value="ENSNNAP00000001916.1"/>
    <property type="gene ID" value="ENSNNAG00000001215.1"/>
</dbReference>
<evidence type="ECO:0000259" key="22">
    <source>
        <dbReference type="PROSITE" id="PS51448"/>
    </source>
</evidence>
<comment type="similarity">
    <text evidence="2">Belongs to the ZP domain family. ZPB subfamily.</text>
</comment>
<proteinExistence type="inferred from homology"/>
<evidence type="ECO:0000256" key="7">
    <source>
        <dbReference type="ARBA" id="ARBA00022692"/>
    </source>
</evidence>
<evidence type="ECO:0000256" key="11">
    <source>
        <dbReference type="ARBA" id="ARBA00023170"/>
    </source>
</evidence>